<sequence length="199" mass="20028">MIHSLRLAGVALLVAGIGACASAPMHFHTLIPPPAPLPAATAPFVIDVLPVGVPPQVDQPALVLRQGASGVAVLDGERWASPLGDEIRGALSADLAARLGTHDVHGLPRGKDAKVVRVQLDVRRFDSVVGGDATLEAAWSVRGTGGGAASCASRVAEPAGSSYDSLVEAHQRGLGKVADQVAAAVRAIAAGQAANCPSP</sequence>
<evidence type="ECO:0000259" key="1">
    <source>
        <dbReference type="Pfam" id="PF03886"/>
    </source>
</evidence>
<reference evidence="2 3" key="1">
    <citation type="journal article" date="2006" name="Int. J. Syst. Evol. Microbiol.">
        <title>Dyella yeojuensis sp. nov., isolated from greenhouse soil in Korea.</title>
        <authorList>
            <person name="Kim B.Y."/>
            <person name="Weon H.Y."/>
            <person name="Lee K.H."/>
            <person name="Seok S.J."/>
            <person name="Kwon S.W."/>
            <person name="Go S.J."/>
            <person name="Stackebrandt E."/>
        </authorList>
    </citation>
    <scope>NUCLEOTIDE SEQUENCE [LARGE SCALE GENOMIC DNA]</scope>
    <source>
        <strain evidence="2 3">DSM 17673</strain>
    </source>
</reference>
<feature type="domain" description="ABC-type transport auxiliary lipoprotein component" evidence="1">
    <location>
        <begin position="32"/>
        <end position="182"/>
    </location>
</feature>
<gene>
    <name evidence="2" type="ORF">HBF32_08935</name>
</gene>
<dbReference type="EMBL" id="JAAQTL010000001">
    <property type="protein sequence ID" value="NID15583.1"/>
    <property type="molecule type" value="Genomic_DNA"/>
</dbReference>
<dbReference type="PROSITE" id="PS51257">
    <property type="entry name" value="PROKAR_LIPOPROTEIN"/>
    <property type="match status" value="1"/>
</dbReference>
<evidence type="ECO:0000313" key="2">
    <source>
        <dbReference type="EMBL" id="NID15583.1"/>
    </source>
</evidence>
<protein>
    <submittedName>
        <fullName evidence="2">Membrane integrity-associated transporter subunit PqiC</fullName>
    </submittedName>
</protein>
<dbReference type="InterPro" id="IPR005586">
    <property type="entry name" value="ABC_trans_aux"/>
</dbReference>
<evidence type="ECO:0000313" key="3">
    <source>
        <dbReference type="Proteomes" id="UP000518878"/>
    </source>
</evidence>
<comment type="caution">
    <text evidence="2">The sequence shown here is derived from an EMBL/GenBank/DDBJ whole genome shotgun (WGS) entry which is preliminary data.</text>
</comment>
<name>A0A7X5QUB8_9GAMM</name>
<accession>A0A7X5QUB8</accession>
<proteinExistence type="predicted"/>
<dbReference type="Proteomes" id="UP000518878">
    <property type="component" value="Unassembled WGS sequence"/>
</dbReference>
<dbReference type="Gene3D" id="3.40.50.10610">
    <property type="entry name" value="ABC-type transport auxiliary lipoprotein component"/>
    <property type="match status" value="1"/>
</dbReference>
<keyword evidence="3" id="KW-1185">Reference proteome</keyword>
<dbReference type="AlphaFoldDB" id="A0A7X5QUB8"/>
<dbReference type="Pfam" id="PF03886">
    <property type="entry name" value="ABC_trans_aux"/>
    <property type="match status" value="1"/>
</dbReference>
<dbReference type="SUPFAM" id="SSF159594">
    <property type="entry name" value="XCC0632-like"/>
    <property type="match status" value="1"/>
</dbReference>
<organism evidence="2 3">
    <name type="scientific">Luteibacter yeojuensis</name>
    <dbReference type="NCBI Taxonomy" id="345309"/>
    <lineage>
        <taxon>Bacteria</taxon>
        <taxon>Pseudomonadati</taxon>
        <taxon>Pseudomonadota</taxon>
        <taxon>Gammaproteobacteria</taxon>
        <taxon>Lysobacterales</taxon>
        <taxon>Rhodanobacteraceae</taxon>
        <taxon>Luteibacter</taxon>
    </lineage>
</organism>
<dbReference type="RefSeq" id="WP_166699310.1">
    <property type="nucleotide sequence ID" value="NZ_JAAQTL010000001.1"/>
</dbReference>